<proteinExistence type="predicted"/>
<accession>A0ABU1NBL3</accession>
<dbReference type="Proteomes" id="UP001184230">
    <property type="component" value="Unassembled WGS sequence"/>
</dbReference>
<protein>
    <submittedName>
        <fullName evidence="1">Uncharacterized protein</fullName>
    </submittedName>
</protein>
<dbReference type="EMBL" id="JAVDRF010000003">
    <property type="protein sequence ID" value="MDR6535855.1"/>
    <property type="molecule type" value="Genomic_DNA"/>
</dbReference>
<name>A0ABU1NBL3_9BURK</name>
<comment type="caution">
    <text evidence="1">The sequence shown here is derived from an EMBL/GenBank/DDBJ whole genome shotgun (WGS) entry which is preliminary data.</text>
</comment>
<dbReference type="SUPFAM" id="SSF50969">
    <property type="entry name" value="YVTN repeat-like/Quinoprotein amine dehydrogenase"/>
    <property type="match status" value="1"/>
</dbReference>
<organism evidence="1 2">
    <name type="scientific">Variovorax soli</name>
    <dbReference type="NCBI Taxonomy" id="376815"/>
    <lineage>
        <taxon>Bacteria</taxon>
        <taxon>Pseudomonadati</taxon>
        <taxon>Pseudomonadota</taxon>
        <taxon>Betaproteobacteria</taxon>
        <taxon>Burkholderiales</taxon>
        <taxon>Comamonadaceae</taxon>
        <taxon>Variovorax</taxon>
    </lineage>
</organism>
<evidence type="ECO:0000313" key="2">
    <source>
        <dbReference type="Proteomes" id="UP001184230"/>
    </source>
</evidence>
<dbReference type="InterPro" id="IPR011044">
    <property type="entry name" value="Quino_amine_DH_bsu"/>
</dbReference>
<evidence type="ECO:0000313" key="1">
    <source>
        <dbReference type="EMBL" id="MDR6535855.1"/>
    </source>
</evidence>
<reference evidence="1 2" key="1">
    <citation type="submission" date="2023-07" db="EMBL/GenBank/DDBJ databases">
        <title>Sorghum-associated microbial communities from plants grown in Nebraska, USA.</title>
        <authorList>
            <person name="Schachtman D."/>
        </authorList>
    </citation>
    <scope>NUCLEOTIDE SEQUENCE [LARGE SCALE GENOMIC DNA]</scope>
    <source>
        <strain evidence="1 2">DS1781</strain>
    </source>
</reference>
<sequence>MKVTFDTSTLTMNYQMGATAPSEALINAFAEGATASGLFVRVTTPDGQADPYVESTQVALTGLSGRIAVKPKAGLAPGVYKGKLVLHACSDSACAVVYAGSPWTVSYTLTVTMVYAALDTSSFGAPKTMVYDAAHGDIYASYPTPYGGVGLSAVARFRSGIAGWAGSTLSVPGLKDIALATDGSVLAATDTSDKVNLIDPVTFSVKSSHVSPSGIADQGNLEEVDIAFTSDGKLWMATGTGSSWHGLGYFDLRTSTFGNASPPCAHCYGGQFFAVSRDGSRLMFTQSASISPAPPMLYRDTADGTFKPNPIGLTFFYYLTSLSDSGDRFLMMGRTVYDRAFGTVGQVPQPPKGVRAAQMSPDGRRAYVLSYAVEPGDASPPVVQVFDTSAAAGTQIDLPLVGSFTIPDVPGCQTSSYPNYDCYRPKMRLTPDGNNLLILGSRKLIIAPIQQALTGQ</sequence>
<keyword evidence="2" id="KW-1185">Reference proteome</keyword>
<gene>
    <name evidence="1" type="ORF">J2739_001625</name>
</gene>